<protein>
    <recommendedName>
        <fullName evidence="3">histidine kinase</fullName>
        <ecNumber evidence="3">2.7.13.3</ecNumber>
    </recommendedName>
</protein>
<comment type="catalytic activity">
    <reaction evidence="1">
        <text>ATP + protein L-histidine = ADP + protein N-phospho-L-histidine.</text>
        <dbReference type="EC" id="2.7.13.3"/>
    </reaction>
</comment>
<dbReference type="Pfam" id="PF00512">
    <property type="entry name" value="HisKA"/>
    <property type="match status" value="1"/>
</dbReference>
<evidence type="ECO:0000256" key="2">
    <source>
        <dbReference type="ARBA" id="ARBA00004236"/>
    </source>
</evidence>
<dbReference type="Proteomes" id="UP000429958">
    <property type="component" value="Unassembled WGS sequence"/>
</dbReference>
<feature type="transmembrane region" description="Helical" evidence="12">
    <location>
        <begin position="185"/>
        <end position="206"/>
    </location>
</feature>
<evidence type="ECO:0000256" key="12">
    <source>
        <dbReference type="SAM" id="Phobius"/>
    </source>
</evidence>
<dbReference type="InterPro" id="IPR005467">
    <property type="entry name" value="His_kinase_dom"/>
</dbReference>
<dbReference type="Pfam" id="PF02518">
    <property type="entry name" value="HATPase_c"/>
    <property type="match status" value="1"/>
</dbReference>
<dbReference type="GO" id="GO:0016036">
    <property type="term" value="P:cellular response to phosphate starvation"/>
    <property type="evidence" value="ECO:0007669"/>
    <property type="project" value="TreeGrafter"/>
</dbReference>
<dbReference type="InterPro" id="IPR003661">
    <property type="entry name" value="HisK_dim/P_dom"/>
</dbReference>
<feature type="transmembrane region" description="Helical" evidence="12">
    <location>
        <begin position="21"/>
        <end position="44"/>
    </location>
</feature>
<dbReference type="SMART" id="SM00388">
    <property type="entry name" value="HisKA"/>
    <property type="match status" value="1"/>
</dbReference>
<dbReference type="PROSITE" id="PS50885">
    <property type="entry name" value="HAMP"/>
    <property type="match status" value="1"/>
</dbReference>
<dbReference type="PANTHER" id="PTHR45453:SF1">
    <property type="entry name" value="PHOSPHATE REGULON SENSOR PROTEIN PHOR"/>
    <property type="match status" value="1"/>
</dbReference>
<keyword evidence="9" id="KW-0067">ATP-binding</keyword>
<sequence>MTDKKWLLWLQARGISMKVPMALIMIALAVIPLVTQSGIMLGSFNQGQLDARSIEIQNQCVVLSNKMTRSGYMTAEKKNNVILDNQMQTISEVYNGRIVIVNSNFKVITDTFNLATGKFYISEEVIKCFGGENSSHYNKDMEYLAQTIPVYDPANEKRVNGVIVITASTENLLSLTDKVMGKSQFFIVCITLVLAILAFLAAQILMGPFKRLQRTFDRVAHGDLDADITEDAYSETRQLSLSVQKSLSKLKAVDQSRQEFVSNVSHELKTPITSIRVLADSLMGMEDVPVELYREFMTDISDEIDRENQIIDDLLTLVKMDKSADSQMNMEQVNINGEMELILKRLRPIAKRGNVELILESIRDVTADVDKVKISLAITNLVENAIKYNVDGGTVRVTLDADHKYFYIKVADTGIGIPEDCVDRIFERFFRVDKARSREVGGTGLGLSITKNVIQMHHGVVEVESMPGEGTTFNVRIPLNYVPRQEAKS</sequence>
<gene>
    <name evidence="15" type="ORF">FYJ39_03335</name>
</gene>
<keyword evidence="5" id="KW-0597">Phosphoprotein</keyword>
<dbReference type="RefSeq" id="WP_178257744.1">
    <property type="nucleotide sequence ID" value="NZ_DBEWUL010000092.1"/>
</dbReference>
<evidence type="ECO:0000256" key="7">
    <source>
        <dbReference type="ARBA" id="ARBA00022741"/>
    </source>
</evidence>
<organism evidence="15 16">
    <name type="scientific">Clostridium porci</name>
    <dbReference type="NCBI Taxonomy" id="2605778"/>
    <lineage>
        <taxon>Bacteria</taxon>
        <taxon>Bacillati</taxon>
        <taxon>Bacillota</taxon>
        <taxon>Clostridia</taxon>
        <taxon>Eubacteriales</taxon>
        <taxon>Clostridiaceae</taxon>
        <taxon>Clostridium</taxon>
    </lineage>
</organism>
<keyword evidence="6" id="KW-0808">Transferase</keyword>
<keyword evidence="8" id="KW-0418">Kinase</keyword>
<evidence type="ECO:0000256" key="3">
    <source>
        <dbReference type="ARBA" id="ARBA00012438"/>
    </source>
</evidence>
<proteinExistence type="predicted"/>
<evidence type="ECO:0000256" key="1">
    <source>
        <dbReference type="ARBA" id="ARBA00000085"/>
    </source>
</evidence>
<keyword evidence="16" id="KW-1185">Reference proteome</keyword>
<dbReference type="Gene3D" id="6.10.340.10">
    <property type="match status" value="1"/>
</dbReference>
<keyword evidence="4" id="KW-1003">Cell membrane</keyword>
<keyword evidence="10" id="KW-0902">Two-component regulatory system</keyword>
<evidence type="ECO:0000256" key="6">
    <source>
        <dbReference type="ARBA" id="ARBA00022679"/>
    </source>
</evidence>
<dbReference type="InterPro" id="IPR003594">
    <property type="entry name" value="HATPase_dom"/>
</dbReference>
<dbReference type="CDD" id="cd00075">
    <property type="entry name" value="HATPase"/>
    <property type="match status" value="1"/>
</dbReference>
<dbReference type="SUPFAM" id="SSF47384">
    <property type="entry name" value="Homodimeric domain of signal transducing histidine kinase"/>
    <property type="match status" value="1"/>
</dbReference>
<feature type="domain" description="HAMP" evidence="14">
    <location>
        <begin position="203"/>
        <end position="255"/>
    </location>
</feature>
<evidence type="ECO:0000256" key="11">
    <source>
        <dbReference type="ARBA" id="ARBA00023136"/>
    </source>
</evidence>
<evidence type="ECO:0000256" key="10">
    <source>
        <dbReference type="ARBA" id="ARBA00023012"/>
    </source>
</evidence>
<comment type="subcellular location">
    <subcellularLocation>
        <location evidence="2">Cell membrane</location>
    </subcellularLocation>
</comment>
<dbReference type="SMART" id="SM00387">
    <property type="entry name" value="HATPase_c"/>
    <property type="match status" value="1"/>
</dbReference>
<evidence type="ECO:0000259" key="14">
    <source>
        <dbReference type="PROSITE" id="PS50885"/>
    </source>
</evidence>
<dbReference type="SUPFAM" id="SSF55874">
    <property type="entry name" value="ATPase domain of HSP90 chaperone/DNA topoisomerase II/histidine kinase"/>
    <property type="match status" value="1"/>
</dbReference>
<dbReference type="CDD" id="cd00082">
    <property type="entry name" value="HisKA"/>
    <property type="match status" value="1"/>
</dbReference>
<name>A0A7X2TBN2_9CLOT</name>
<evidence type="ECO:0000256" key="5">
    <source>
        <dbReference type="ARBA" id="ARBA00022553"/>
    </source>
</evidence>
<dbReference type="PANTHER" id="PTHR45453">
    <property type="entry name" value="PHOSPHATE REGULON SENSOR PROTEIN PHOR"/>
    <property type="match status" value="1"/>
</dbReference>
<evidence type="ECO:0000256" key="4">
    <source>
        <dbReference type="ARBA" id="ARBA00022475"/>
    </source>
</evidence>
<dbReference type="InterPro" id="IPR036097">
    <property type="entry name" value="HisK_dim/P_sf"/>
</dbReference>
<dbReference type="Gene3D" id="1.10.287.130">
    <property type="match status" value="1"/>
</dbReference>
<dbReference type="PRINTS" id="PR00344">
    <property type="entry name" value="BCTRLSENSOR"/>
</dbReference>
<comment type="caution">
    <text evidence="15">The sequence shown here is derived from an EMBL/GenBank/DDBJ whole genome shotgun (WGS) entry which is preliminary data.</text>
</comment>
<dbReference type="EMBL" id="VUMD01000002">
    <property type="protein sequence ID" value="MSS35635.1"/>
    <property type="molecule type" value="Genomic_DNA"/>
</dbReference>
<accession>A0A7X2TBN2</accession>
<dbReference type="EC" id="2.7.13.3" evidence="3"/>
<dbReference type="FunFam" id="3.30.565.10:FF:000023">
    <property type="entry name" value="PAS domain-containing sensor histidine kinase"/>
    <property type="match status" value="1"/>
</dbReference>
<dbReference type="GO" id="GO:0004721">
    <property type="term" value="F:phosphoprotein phosphatase activity"/>
    <property type="evidence" value="ECO:0007669"/>
    <property type="project" value="TreeGrafter"/>
</dbReference>
<dbReference type="Gene3D" id="3.30.565.10">
    <property type="entry name" value="Histidine kinase-like ATPase, C-terminal domain"/>
    <property type="match status" value="1"/>
</dbReference>
<dbReference type="AlphaFoldDB" id="A0A7X2TBN2"/>
<evidence type="ECO:0000256" key="8">
    <source>
        <dbReference type="ARBA" id="ARBA00022777"/>
    </source>
</evidence>
<evidence type="ECO:0000313" key="16">
    <source>
        <dbReference type="Proteomes" id="UP000429958"/>
    </source>
</evidence>
<dbReference type="InterPro" id="IPR036890">
    <property type="entry name" value="HATPase_C_sf"/>
</dbReference>
<dbReference type="GO" id="GO:0005886">
    <property type="term" value="C:plasma membrane"/>
    <property type="evidence" value="ECO:0007669"/>
    <property type="project" value="UniProtKB-SubCell"/>
</dbReference>
<dbReference type="GO" id="GO:0000155">
    <property type="term" value="F:phosphorelay sensor kinase activity"/>
    <property type="evidence" value="ECO:0007669"/>
    <property type="project" value="InterPro"/>
</dbReference>
<evidence type="ECO:0000259" key="13">
    <source>
        <dbReference type="PROSITE" id="PS50109"/>
    </source>
</evidence>
<keyword evidence="11 12" id="KW-0472">Membrane</keyword>
<keyword evidence="12" id="KW-0812">Transmembrane</keyword>
<keyword evidence="12" id="KW-1133">Transmembrane helix</keyword>
<reference evidence="15 16" key="1">
    <citation type="submission" date="2019-08" db="EMBL/GenBank/DDBJ databases">
        <title>In-depth cultivation of the pig gut microbiome towards novel bacterial diversity and tailored functional studies.</title>
        <authorList>
            <person name="Wylensek D."/>
            <person name="Hitch T.C.A."/>
            <person name="Clavel T."/>
        </authorList>
    </citation>
    <scope>NUCLEOTIDE SEQUENCE [LARGE SCALE GENOMIC DNA]</scope>
    <source>
        <strain evidence="15 16">WCA-389-WT-23D1</strain>
    </source>
</reference>
<evidence type="ECO:0000313" key="15">
    <source>
        <dbReference type="EMBL" id="MSS35635.1"/>
    </source>
</evidence>
<dbReference type="GO" id="GO:0005524">
    <property type="term" value="F:ATP binding"/>
    <property type="evidence" value="ECO:0007669"/>
    <property type="project" value="UniProtKB-KW"/>
</dbReference>
<dbReference type="InterPro" id="IPR003660">
    <property type="entry name" value="HAMP_dom"/>
</dbReference>
<keyword evidence="7" id="KW-0547">Nucleotide-binding</keyword>
<dbReference type="InterPro" id="IPR004358">
    <property type="entry name" value="Sig_transdc_His_kin-like_C"/>
</dbReference>
<feature type="domain" description="Histidine kinase" evidence="13">
    <location>
        <begin position="263"/>
        <end position="481"/>
    </location>
</feature>
<dbReference type="PROSITE" id="PS50109">
    <property type="entry name" value="HIS_KIN"/>
    <property type="match status" value="1"/>
</dbReference>
<evidence type="ECO:0000256" key="9">
    <source>
        <dbReference type="ARBA" id="ARBA00022840"/>
    </source>
</evidence>
<dbReference type="InterPro" id="IPR050351">
    <property type="entry name" value="BphY/WalK/GraS-like"/>
</dbReference>